<comment type="caution">
    <text evidence="6">The sequence shown here is derived from an EMBL/GenBank/DDBJ whole genome shotgun (WGS) entry which is preliminary data.</text>
</comment>
<feature type="chain" id="PRO_5047531397" evidence="4">
    <location>
        <begin position="19"/>
        <end position="163"/>
    </location>
</feature>
<keyword evidence="4" id="KW-0732">Signal</keyword>
<gene>
    <name evidence="6" type="ORF">QJ048_15630</name>
</gene>
<evidence type="ECO:0000256" key="1">
    <source>
        <dbReference type="ARBA" id="ARBA00022722"/>
    </source>
</evidence>
<feature type="domain" description="TNase-like" evidence="5">
    <location>
        <begin position="19"/>
        <end position="141"/>
    </location>
</feature>
<evidence type="ECO:0000256" key="4">
    <source>
        <dbReference type="SAM" id="SignalP"/>
    </source>
</evidence>
<dbReference type="InterPro" id="IPR016071">
    <property type="entry name" value="Staphylococal_nuclease_OB-fold"/>
</dbReference>
<dbReference type="PANTHER" id="PTHR12302">
    <property type="entry name" value="EBNA2 BINDING PROTEIN P100"/>
    <property type="match status" value="1"/>
</dbReference>
<dbReference type="InterPro" id="IPR002071">
    <property type="entry name" value="Thermonucl_AS"/>
</dbReference>
<dbReference type="Pfam" id="PF00565">
    <property type="entry name" value="SNase"/>
    <property type="match status" value="1"/>
</dbReference>
<dbReference type="SMART" id="SM00318">
    <property type="entry name" value="SNc"/>
    <property type="match status" value="1"/>
</dbReference>
<evidence type="ECO:0000313" key="7">
    <source>
        <dbReference type="Proteomes" id="UP001226434"/>
    </source>
</evidence>
<reference evidence="6 7" key="1">
    <citation type="submission" date="2023-05" db="EMBL/GenBank/DDBJ databases">
        <title>Genome sequence of Pinibacter sp. MAH-24.</title>
        <authorList>
            <person name="Huq M.A."/>
        </authorList>
    </citation>
    <scope>NUCLEOTIDE SEQUENCE [LARGE SCALE GENOMIC DNA]</scope>
    <source>
        <strain evidence="6 7">MAH-24</strain>
    </source>
</reference>
<dbReference type="Proteomes" id="UP001226434">
    <property type="component" value="Unassembled WGS sequence"/>
</dbReference>
<keyword evidence="3" id="KW-0378">Hydrolase</keyword>
<proteinExistence type="predicted"/>
<organism evidence="6 7">
    <name type="scientific">Pinibacter soli</name>
    <dbReference type="NCBI Taxonomy" id="3044211"/>
    <lineage>
        <taxon>Bacteria</taxon>
        <taxon>Pseudomonadati</taxon>
        <taxon>Bacteroidota</taxon>
        <taxon>Chitinophagia</taxon>
        <taxon>Chitinophagales</taxon>
        <taxon>Chitinophagaceae</taxon>
        <taxon>Pinibacter</taxon>
    </lineage>
</organism>
<dbReference type="InterPro" id="IPR035437">
    <property type="entry name" value="SNase_OB-fold_sf"/>
</dbReference>
<evidence type="ECO:0000313" key="6">
    <source>
        <dbReference type="EMBL" id="MDI3321225.1"/>
    </source>
</evidence>
<name>A0ABT6RFQ7_9BACT</name>
<dbReference type="RefSeq" id="WP_282335335.1">
    <property type="nucleotide sequence ID" value="NZ_JASBRG010000007.1"/>
</dbReference>
<keyword evidence="1" id="KW-0540">Nuclease</keyword>
<accession>A0ABT6RFQ7</accession>
<dbReference type="PANTHER" id="PTHR12302:SF3">
    <property type="entry name" value="SERINE_THREONINE-PROTEIN KINASE 31"/>
    <property type="match status" value="1"/>
</dbReference>
<evidence type="ECO:0000259" key="5">
    <source>
        <dbReference type="PROSITE" id="PS50830"/>
    </source>
</evidence>
<dbReference type="Gene3D" id="2.40.50.90">
    <property type="match status" value="1"/>
</dbReference>
<protein>
    <submittedName>
        <fullName evidence="6">Thermonuclease family protein</fullName>
    </submittedName>
</protein>
<dbReference type="PROSITE" id="PS01123">
    <property type="entry name" value="TNASE_1"/>
    <property type="match status" value="1"/>
</dbReference>
<evidence type="ECO:0000256" key="3">
    <source>
        <dbReference type="ARBA" id="ARBA00022801"/>
    </source>
</evidence>
<keyword evidence="2" id="KW-0255">Endonuclease</keyword>
<sequence length="163" mass="18556">MRTFISFLLIIFTFNVSAQTLKGKVVKVSDGDTITILDSLHLQIKIRLYGIDCPEKKQDYGTVAKKFTADKCFSKLIIVESKGKDKYGRTLGIVILPDRSQLNLLLLESGLAWHYKAFDKSKRYADAEVKAKKQKQGLWAVKHPVAPWEFRKEKKAIATVETH</sequence>
<dbReference type="PROSITE" id="PS50830">
    <property type="entry name" value="TNASE_3"/>
    <property type="match status" value="1"/>
</dbReference>
<dbReference type="EMBL" id="JASBRG010000007">
    <property type="protein sequence ID" value="MDI3321225.1"/>
    <property type="molecule type" value="Genomic_DNA"/>
</dbReference>
<keyword evidence="7" id="KW-1185">Reference proteome</keyword>
<evidence type="ECO:0000256" key="2">
    <source>
        <dbReference type="ARBA" id="ARBA00022759"/>
    </source>
</evidence>
<feature type="signal peptide" evidence="4">
    <location>
        <begin position="1"/>
        <end position="18"/>
    </location>
</feature>
<dbReference type="SUPFAM" id="SSF50199">
    <property type="entry name" value="Staphylococcal nuclease"/>
    <property type="match status" value="1"/>
</dbReference>